<proteinExistence type="predicted"/>
<evidence type="ECO:0000313" key="2">
    <source>
        <dbReference type="Proteomes" id="UP001165289"/>
    </source>
</evidence>
<keyword evidence="2" id="KW-1185">Reference proteome</keyword>
<dbReference type="AlphaFoldDB" id="A0AAV7K7T7"/>
<comment type="caution">
    <text evidence="1">The sequence shown here is derived from an EMBL/GenBank/DDBJ whole genome shotgun (WGS) entry which is preliminary data.</text>
</comment>
<evidence type="ECO:0000313" key="1">
    <source>
        <dbReference type="EMBL" id="KAI6657162.1"/>
    </source>
</evidence>
<accession>A0AAV7K7T7</accession>
<gene>
    <name evidence="1" type="ORF">LOD99_15948</name>
</gene>
<dbReference type="EMBL" id="JAKMXF010000122">
    <property type="protein sequence ID" value="KAI6657162.1"/>
    <property type="molecule type" value="Genomic_DNA"/>
</dbReference>
<name>A0AAV7K7T7_9METZ</name>
<reference evidence="1 2" key="1">
    <citation type="journal article" date="2023" name="BMC Biol.">
        <title>The compact genome of the sponge Oopsacas minuta (Hexactinellida) is lacking key metazoan core genes.</title>
        <authorList>
            <person name="Santini S."/>
            <person name="Schenkelaars Q."/>
            <person name="Jourda C."/>
            <person name="Duchesne M."/>
            <person name="Belahbib H."/>
            <person name="Rocher C."/>
            <person name="Selva M."/>
            <person name="Riesgo A."/>
            <person name="Vervoort M."/>
            <person name="Leys S.P."/>
            <person name="Kodjabachian L."/>
            <person name="Le Bivic A."/>
            <person name="Borchiellini C."/>
            <person name="Claverie J.M."/>
            <person name="Renard E."/>
        </authorList>
    </citation>
    <scope>NUCLEOTIDE SEQUENCE [LARGE SCALE GENOMIC DNA]</scope>
    <source>
        <strain evidence="1">SPO-2</strain>
    </source>
</reference>
<protein>
    <submittedName>
        <fullName evidence="1">Uncharacterized protein</fullName>
    </submittedName>
</protein>
<dbReference type="Proteomes" id="UP001165289">
    <property type="component" value="Unassembled WGS sequence"/>
</dbReference>
<organism evidence="1 2">
    <name type="scientific">Oopsacas minuta</name>
    <dbReference type="NCBI Taxonomy" id="111878"/>
    <lineage>
        <taxon>Eukaryota</taxon>
        <taxon>Metazoa</taxon>
        <taxon>Porifera</taxon>
        <taxon>Hexactinellida</taxon>
        <taxon>Hexasterophora</taxon>
        <taxon>Lyssacinosida</taxon>
        <taxon>Leucopsacidae</taxon>
        <taxon>Oopsacas</taxon>
    </lineage>
</organism>
<sequence length="153" mass="17182">MQIRHDNIQLNHKRAAEGQIAQAERMLKRSRLEQAAGNPGDNVIIPIPLVDRGRGDPRNIMCVILKRNENDMYRIAVRAGILKGSYSRNQFDLCPHPLYSVNDFTTDKEIALRKLFNKGLPSATVHKVANNANQTSVNVSRLDLNVIASVTRL</sequence>